<name>A0AAW2L124_SESRA</name>
<dbReference type="AlphaFoldDB" id="A0AAW2L124"/>
<feature type="region of interest" description="Disordered" evidence="1">
    <location>
        <begin position="1"/>
        <end position="20"/>
    </location>
</feature>
<sequence length="251" mass="28257">MGISSSPWSRSQSPSSMPSWLAPQSTLIWKMLRQLKRKSRRKTKGHEGGGPFQETPHPPVQRVNAVYTPLTIPITQSLMAVEGKGLLTCPRSWKDSPQRPKSDKFCRLHKDYDHTTEECRHLKDRDTHSKWIFAGIAMLGKSQRNRTLSKARKRKTKETKAASPEHFPKEGTKCASGNKGEINDPPRKVVIRMIVGGSMGGDSHHARNSQVREAHDVSWKEVLDVETMEDAPLSNLDEPNDPGQRLPITMP</sequence>
<feature type="region of interest" description="Disordered" evidence="1">
    <location>
        <begin position="34"/>
        <end position="59"/>
    </location>
</feature>
<reference evidence="2" key="2">
    <citation type="journal article" date="2024" name="Plant">
        <title>Genomic evolution and insights into agronomic trait innovations of Sesamum species.</title>
        <authorList>
            <person name="Miao H."/>
            <person name="Wang L."/>
            <person name="Qu L."/>
            <person name="Liu H."/>
            <person name="Sun Y."/>
            <person name="Le M."/>
            <person name="Wang Q."/>
            <person name="Wei S."/>
            <person name="Zheng Y."/>
            <person name="Lin W."/>
            <person name="Duan Y."/>
            <person name="Cao H."/>
            <person name="Xiong S."/>
            <person name="Wang X."/>
            <person name="Wei L."/>
            <person name="Li C."/>
            <person name="Ma Q."/>
            <person name="Ju M."/>
            <person name="Zhao R."/>
            <person name="Li G."/>
            <person name="Mu C."/>
            <person name="Tian Q."/>
            <person name="Mei H."/>
            <person name="Zhang T."/>
            <person name="Gao T."/>
            <person name="Zhang H."/>
        </authorList>
    </citation>
    <scope>NUCLEOTIDE SEQUENCE</scope>
    <source>
        <strain evidence="2">G02</strain>
    </source>
</reference>
<gene>
    <name evidence="2" type="ORF">Sradi_5693800</name>
</gene>
<accession>A0AAW2L124</accession>
<feature type="compositionally biased region" description="Basic residues" evidence="1">
    <location>
        <begin position="34"/>
        <end position="44"/>
    </location>
</feature>
<protein>
    <submittedName>
        <fullName evidence="2">Uncharacterized protein</fullName>
    </submittedName>
</protein>
<evidence type="ECO:0000256" key="1">
    <source>
        <dbReference type="SAM" id="MobiDB-lite"/>
    </source>
</evidence>
<feature type="compositionally biased region" description="Basic residues" evidence="1">
    <location>
        <begin position="143"/>
        <end position="157"/>
    </location>
</feature>
<feature type="region of interest" description="Disordered" evidence="1">
    <location>
        <begin position="229"/>
        <end position="251"/>
    </location>
</feature>
<evidence type="ECO:0000313" key="2">
    <source>
        <dbReference type="EMBL" id="KAL0312945.1"/>
    </source>
</evidence>
<dbReference type="EMBL" id="JACGWJ010000026">
    <property type="protein sequence ID" value="KAL0312945.1"/>
    <property type="molecule type" value="Genomic_DNA"/>
</dbReference>
<comment type="caution">
    <text evidence="2">The sequence shown here is derived from an EMBL/GenBank/DDBJ whole genome shotgun (WGS) entry which is preliminary data.</text>
</comment>
<proteinExistence type="predicted"/>
<feature type="region of interest" description="Disordered" evidence="1">
    <location>
        <begin position="143"/>
        <end position="184"/>
    </location>
</feature>
<reference evidence="2" key="1">
    <citation type="submission" date="2020-06" db="EMBL/GenBank/DDBJ databases">
        <authorList>
            <person name="Li T."/>
            <person name="Hu X."/>
            <person name="Zhang T."/>
            <person name="Song X."/>
            <person name="Zhang H."/>
            <person name="Dai N."/>
            <person name="Sheng W."/>
            <person name="Hou X."/>
            <person name="Wei L."/>
        </authorList>
    </citation>
    <scope>NUCLEOTIDE SEQUENCE</scope>
    <source>
        <strain evidence="2">G02</strain>
        <tissue evidence="2">Leaf</tissue>
    </source>
</reference>
<organism evidence="2">
    <name type="scientific">Sesamum radiatum</name>
    <name type="common">Black benniseed</name>
    <dbReference type="NCBI Taxonomy" id="300843"/>
    <lineage>
        <taxon>Eukaryota</taxon>
        <taxon>Viridiplantae</taxon>
        <taxon>Streptophyta</taxon>
        <taxon>Embryophyta</taxon>
        <taxon>Tracheophyta</taxon>
        <taxon>Spermatophyta</taxon>
        <taxon>Magnoliopsida</taxon>
        <taxon>eudicotyledons</taxon>
        <taxon>Gunneridae</taxon>
        <taxon>Pentapetalae</taxon>
        <taxon>asterids</taxon>
        <taxon>lamiids</taxon>
        <taxon>Lamiales</taxon>
        <taxon>Pedaliaceae</taxon>
        <taxon>Sesamum</taxon>
    </lineage>
</organism>
<feature type="compositionally biased region" description="Low complexity" evidence="1">
    <location>
        <begin position="1"/>
        <end position="19"/>
    </location>
</feature>